<comment type="caution">
    <text evidence="1">The sequence shown here is derived from an EMBL/GenBank/DDBJ whole genome shotgun (WGS) entry which is preliminary data.</text>
</comment>
<accession>A0ABQ9J1Z9</accession>
<evidence type="ECO:0000313" key="2">
    <source>
        <dbReference type="Proteomes" id="UP001162164"/>
    </source>
</evidence>
<protein>
    <submittedName>
        <fullName evidence="1">Uncharacterized protein</fullName>
    </submittedName>
</protein>
<evidence type="ECO:0000313" key="1">
    <source>
        <dbReference type="EMBL" id="KAJ8971172.1"/>
    </source>
</evidence>
<organism evidence="1 2">
    <name type="scientific">Molorchus minor</name>
    <dbReference type="NCBI Taxonomy" id="1323400"/>
    <lineage>
        <taxon>Eukaryota</taxon>
        <taxon>Metazoa</taxon>
        <taxon>Ecdysozoa</taxon>
        <taxon>Arthropoda</taxon>
        <taxon>Hexapoda</taxon>
        <taxon>Insecta</taxon>
        <taxon>Pterygota</taxon>
        <taxon>Neoptera</taxon>
        <taxon>Endopterygota</taxon>
        <taxon>Coleoptera</taxon>
        <taxon>Polyphaga</taxon>
        <taxon>Cucujiformia</taxon>
        <taxon>Chrysomeloidea</taxon>
        <taxon>Cerambycidae</taxon>
        <taxon>Lamiinae</taxon>
        <taxon>Monochamini</taxon>
        <taxon>Molorchus</taxon>
    </lineage>
</organism>
<dbReference type="Proteomes" id="UP001162164">
    <property type="component" value="Unassembled WGS sequence"/>
</dbReference>
<dbReference type="EMBL" id="JAPWTJ010001516">
    <property type="protein sequence ID" value="KAJ8971172.1"/>
    <property type="molecule type" value="Genomic_DNA"/>
</dbReference>
<sequence>MSAITRLFPTLLNSVSGVSTLTSKFLNAASKFHSLTNAGTSQLKPGGLFLILLLGVSSKYIFQDPPKGKRIKKAWLES</sequence>
<reference evidence="1" key="1">
    <citation type="journal article" date="2023" name="Insect Mol. Biol.">
        <title>Genome sequencing provides insights into the evolution of gene families encoding plant cell wall-degrading enzymes in longhorned beetles.</title>
        <authorList>
            <person name="Shin N.R."/>
            <person name="Okamura Y."/>
            <person name="Kirsch R."/>
            <person name="Pauchet Y."/>
        </authorList>
    </citation>
    <scope>NUCLEOTIDE SEQUENCE</scope>
    <source>
        <strain evidence="1">MMC_N1</strain>
    </source>
</reference>
<name>A0ABQ9J1Z9_9CUCU</name>
<proteinExistence type="predicted"/>
<gene>
    <name evidence="1" type="ORF">NQ317_013367</name>
</gene>
<keyword evidence="2" id="KW-1185">Reference proteome</keyword>